<reference evidence="3 4" key="1">
    <citation type="submission" date="2013-12" db="EMBL/GenBank/DDBJ databases">
        <authorList>
            <person name="Stott M."/>
        </authorList>
    </citation>
    <scope>NUCLEOTIDE SEQUENCE [LARGE SCALE GENOMIC DNA]</scope>
    <source>
        <strain evidence="3 4">K22</strain>
    </source>
</reference>
<evidence type="ECO:0000256" key="1">
    <source>
        <dbReference type="SAM" id="SignalP"/>
    </source>
</evidence>
<dbReference type="InterPro" id="IPR017802">
    <property type="entry name" value="VWFA-rel_acidobac-type"/>
</dbReference>
<reference evidence="3 4" key="2">
    <citation type="submission" date="2015-01" db="EMBL/GenBank/DDBJ databases">
        <title>Complete genome sequence of Pyrinomonas methylaliphatogenes type strain K22T.</title>
        <authorList>
            <person name="Lee K.C.Y."/>
            <person name="Power J.F."/>
            <person name="Dunfield P.F."/>
            <person name="Morgan X.C."/>
            <person name="Huttenhower C."/>
            <person name="Stott M.B."/>
        </authorList>
    </citation>
    <scope>NUCLEOTIDE SEQUENCE [LARGE SCALE GENOMIC DNA]</scope>
    <source>
        <strain evidence="3 4">K22</strain>
    </source>
</reference>
<feature type="chain" id="PRO_5002110416" evidence="1">
    <location>
        <begin position="23"/>
        <end position="370"/>
    </location>
</feature>
<proteinExistence type="predicted"/>
<evidence type="ECO:0000313" key="4">
    <source>
        <dbReference type="Proteomes" id="UP000031518"/>
    </source>
</evidence>
<name>A0A0B6WZP7_9BACT</name>
<feature type="signal peptide" evidence="1">
    <location>
        <begin position="1"/>
        <end position="22"/>
    </location>
</feature>
<dbReference type="NCBIfam" id="TIGR03436">
    <property type="entry name" value="acidobact_VWFA"/>
    <property type="match status" value="1"/>
</dbReference>
<keyword evidence="4" id="KW-1185">Reference proteome</keyword>
<accession>A0A0B6WZP7</accession>
<dbReference type="Proteomes" id="UP000031518">
    <property type="component" value="Unassembled WGS sequence"/>
</dbReference>
<dbReference type="STRING" id="454194.PYK22_01625"/>
<sequence precursor="true">MINGRALLASSLLLAAFGGALIAQGQTPPREEQEPITVLTEEVLVPIVAYNELGRPDPTLEPDDILLLEDGVPQQVRSVRRLPASVLLVLDTGGEVNPAKTLQTTRHVAIDLIEQLRPDDQIAIMQVNDDVRIIQDWTTDKKAAARAIIERLFSGRRTFLSDALAKAATYLTESPNANRHAVLISDGAETGKSQISYEEAARRLTQTGATVHLISYIRFSQKALERESAVVRPRTRSNVPEEVIRELPPQSQPIYRTPGGITIDLDRKRRKLIEDYEEAMRSGTERLRGLVERTGGLALFPDSTAELKTQTERVARDIAAQYLITYTPRRALASAPAGEVRHIEIAPRRIGLQLKARRSFVTIAKNAVAR</sequence>
<gene>
    <name evidence="3" type="ORF">PYK22_01625</name>
</gene>
<organism evidence="3 4">
    <name type="scientific">Pyrinomonas methylaliphatogenes</name>
    <dbReference type="NCBI Taxonomy" id="454194"/>
    <lineage>
        <taxon>Bacteria</taxon>
        <taxon>Pseudomonadati</taxon>
        <taxon>Acidobacteriota</taxon>
        <taxon>Blastocatellia</taxon>
        <taxon>Blastocatellales</taxon>
        <taxon>Pyrinomonadaceae</taxon>
        <taxon>Pyrinomonas</taxon>
    </lineage>
</organism>
<dbReference type="CDD" id="cd00198">
    <property type="entry name" value="vWFA"/>
    <property type="match status" value="1"/>
</dbReference>
<dbReference type="InterPro" id="IPR002035">
    <property type="entry name" value="VWF_A"/>
</dbReference>
<dbReference type="PROSITE" id="PS50234">
    <property type="entry name" value="VWFA"/>
    <property type="match status" value="1"/>
</dbReference>
<protein>
    <submittedName>
        <fullName evidence="3">von Willebrand factor type A domain</fullName>
    </submittedName>
</protein>
<dbReference type="Gene3D" id="3.40.50.410">
    <property type="entry name" value="von Willebrand factor, type A domain"/>
    <property type="match status" value="1"/>
</dbReference>
<dbReference type="AlphaFoldDB" id="A0A0B6WZP7"/>
<dbReference type="RefSeq" id="WP_041975995.1">
    <property type="nucleotide sequence ID" value="NZ_CBXV010000005.1"/>
</dbReference>
<dbReference type="InterPro" id="IPR036465">
    <property type="entry name" value="vWFA_dom_sf"/>
</dbReference>
<evidence type="ECO:0000259" key="2">
    <source>
        <dbReference type="PROSITE" id="PS50234"/>
    </source>
</evidence>
<dbReference type="EMBL" id="CBXV010000005">
    <property type="protein sequence ID" value="CDM65620.1"/>
    <property type="molecule type" value="Genomic_DNA"/>
</dbReference>
<evidence type="ECO:0000313" key="3">
    <source>
        <dbReference type="EMBL" id="CDM65620.1"/>
    </source>
</evidence>
<dbReference type="SUPFAM" id="SSF53300">
    <property type="entry name" value="vWA-like"/>
    <property type="match status" value="1"/>
</dbReference>
<keyword evidence="1" id="KW-0732">Signal</keyword>
<dbReference type="SMART" id="SM00327">
    <property type="entry name" value="VWA"/>
    <property type="match status" value="1"/>
</dbReference>
<dbReference type="OrthoDB" id="110792at2"/>
<dbReference type="Pfam" id="PF00092">
    <property type="entry name" value="VWA"/>
    <property type="match status" value="1"/>
</dbReference>
<feature type="domain" description="VWFA" evidence="2">
    <location>
        <begin position="85"/>
        <end position="216"/>
    </location>
</feature>